<evidence type="ECO:0008006" key="8">
    <source>
        <dbReference type="Google" id="ProtNLM"/>
    </source>
</evidence>
<dbReference type="SMART" id="SM00490">
    <property type="entry name" value="HELICc"/>
    <property type="match status" value="1"/>
</dbReference>
<name>A0AAW2HCB3_9NEOP</name>
<dbReference type="EMBL" id="JARGDH010000005">
    <property type="protein sequence ID" value="KAL0267425.1"/>
    <property type="molecule type" value="Genomic_DNA"/>
</dbReference>
<evidence type="ECO:0000256" key="3">
    <source>
        <dbReference type="ARBA" id="ARBA00022806"/>
    </source>
</evidence>
<dbReference type="GO" id="GO:0005524">
    <property type="term" value="F:ATP binding"/>
    <property type="evidence" value="ECO:0007669"/>
    <property type="project" value="UniProtKB-KW"/>
</dbReference>
<evidence type="ECO:0000259" key="5">
    <source>
        <dbReference type="PROSITE" id="PS51192"/>
    </source>
</evidence>
<keyword evidence="4" id="KW-0067">ATP-binding</keyword>
<dbReference type="SUPFAM" id="SSF52540">
    <property type="entry name" value="P-loop containing nucleoside triphosphate hydrolases"/>
    <property type="match status" value="1"/>
</dbReference>
<dbReference type="CDD" id="cd18787">
    <property type="entry name" value="SF2_C_DEAD"/>
    <property type="match status" value="1"/>
</dbReference>
<dbReference type="InterPro" id="IPR050079">
    <property type="entry name" value="DEAD_box_RNA_helicase"/>
</dbReference>
<evidence type="ECO:0000256" key="2">
    <source>
        <dbReference type="ARBA" id="ARBA00022801"/>
    </source>
</evidence>
<reference evidence="7" key="1">
    <citation type="journal article" date="2024" name="Gigascience">
        <title>Chromosome-level genome of the poultry shaft louse Menopon gallinae provides insight into the host-switching and adaptive evolution of parasitic lice.</title>
        <authorList>
            <person name="Xu Y."/>
            <person name="Ma L."/>
            <person name="Liu S."/>
            <person name="Liang Y."/>
            <person name="Liu Q."/>
            <person name="He Z."/>
            <person name="Tian L."/>
            <person name="Duan Y."/>
            <person name="Cai W."/>
            <person name="Li H."/>
            <person name="Song F."/>
        </authorList>
    </citation>
    <scope>NUCLEOTIDE SEQUENCE</scope>
    <source>
        <strain evidence="7">Cailab_2023a</strain>
    </source>
</reference>
<proteinExistence type="predicted"/>
<dbReference type="Pfam" id="PF00271">
    <property type="entry name" value="Helicase_C"/>
    <property type="match status" value="1"/>
</dbReference>
<feature type="domain" description="Helicase C-terminal" evidence="6">
    <location>
        <begin position="397"/>
        <end position="547"/>
    </location>
</feature>
<dbReference type="SMART" id="SM00487">
    <property type="entry name" value="DEXDc"/>
    <property type="match status" value="1"/>
</dbReference>
<sequence length="547" mass="62200">MLNKRVFHLLRARYIGNDNCCSFHTTTSLESRFFKLQVQDPPETSLWHTTLPKKSMTDLVRKGVWKRKNIKPKHVPKGPLVISCKRQEFNHYKGTKYSKFTVVPLASNGWHSKKANGDYFSILPVTHNPAFLLPDDFDKTNYEIDEADEFVSLGVTDEVIKSLRKNKYNIPTSVQLAAIPKILAGDHVIITAETGCGKTLAYAVPMIVNILRWKSQLPHKYNAPFGLIVVPTRELAMQVGEVISKIVKDLDLTCKVILAEGTKKFLLNLNESDLEMNDIVVCTLGVICKLTYHNVYNLHHCLQIVLDEGDTLLDDSFVDKLQVLLKRCKFKGIEPHDDCPPNGAQLTLVSATVPKQAESVIDNIFPIKWMKRVDTKYLHMILPHIKQNFIRCNKSSKVDKILRIVKKDMNMKSPVIVFSNIVPTCNFLAHLMNENEIQCARFHSRMNTLERLEELSRFRKGEVNLLLATDIASRGHDIPRVRHVVNYEFPRYLADYVHRAGRTGRIGNKATCEVTSLISSVREVSLLKEIELSARKEKPASAMSTTT</sequence>
<dbReference type="InterPro" id="IPR001650">
    <property type="entry name" value="Helicase_C-like"/>
</dbReference>
<evidence type="ECO:0000313" key="7">
    <source>
        <dbReference type="EMBL" id="KAL0267425.1"/>
    </source>
</evidence>
<dbReference type="EMBL" id="JARGDH010000005">
    <property type="protein sequence ID" value="KAL0267424.1"/>
    <property type="molecule type" value="Genomic_DNA"/>
</dbReference>
<comment type="caution">
    <text evidence="7">The sequence shown here is derived from an EMBL/GenBank/DDBJ whole genome shotgun (WGS) entry which is preliminary data.</text>
</comment>
<dbReference type="PANTHER" id="PTHR47959:SF1">
    <property type="entry name" value="ATP-DEPENDENT RNA HELICASE DBPA"/>
    <property type="match status" value="1"/>
</dbReference>
<organism evidence="7">
    <name type="scientific">Menopon gallinae</name>
    <name type="common">poultry shaft louse</name>
    <dbReference type="NCBI Taxonomy" id="328185"/>
    <lineage>
        <taxon>Eukaryota</taxon>
        <taxon>Metazoa</taxon>
        <taxon>Ecdysozoa</taxon>
        <taxon>Arthropoda</taxon>
        <taxon>Hexapoda</taxon>
        <taxon>Insecta</taxon>
        <taxon>Pterygota</taxon>
        <taxon>Neoptera</taxon>
        <taxon>Paraneoptera</taxon>
        <taxon>Psocodea</taxon>
        <taxon>Troctomorpha</taxon>
        <taxon>Phthiraptera</taxon>
        <taxon>Amblycera</taxon>
        <taxon>Menoponidae</taxon>
        <taxon>Menopon</taxon>
    </lineage>
</organism>
<evidence type="ECO:0000256" key="4">
    <source>
        <dbReference type="ARBA" id="ARBA00022840"/>
    </source>
</evidence>
<keyword evidence="1" id="KW-0547">Nucleotide-binding</keyword>
<dbReference type="AlphaFoldDB" id="A0AAW2HCB3"/>
<keyword evidence="2" id="KW-0378">Hydrolase</keyword>
<accession>A0AAW2HCB3</accession>
<evidence type="ECO:0000256" key="1">
    <source>
        <dbReference type="ARBA" id="ARBA00022741"/>
    </source>
</evidence>
<gene>
    <name evidence="7" type="ORF">PYX00_009699</name>
</gene>
<evidence type="ECO:0000259" key="6">
    <source>
        <dbReference type="PROSITE" id="PS51194"/>
    </source>
</evidence>
<protein>
    <recommendedName>
        <fullName evidence="8">RNA helicase</fullName>
    </recommendedName>
</protein>
<dbReference type="InterPro" id="IPR011545">
    <property type="entry name" value="DEAD/DEAH_box_helicase_dom"/>
</dbReference>
<dbReference type="InterPro" id="IPR027417">
    <property type="entry name" value="P-loop_NTPase"/>
</dbReference>
<dbReference type="GO" id="GO:0016787">
    <property type="term" value="F:hydrolase activity"/>
    <property type="evidence" value="ECO:0007669"/>
    <property type="project" value="UniProtKB-KW"/>
</dbReference>
<feature type="domain" description="Helicase ATP-binding" evidence="5">
    <location>
        <begin position="179"/>
        <end position="371"/>
    </location>
</feature>
<dbReference type="PROSITE" id="PS51192">
    <property type="entry name" value="HELICASE_ATP_BIND_1"/>
    <property type="match status" value="1"/>
</dbReference>
<dbReference type="GO" id="GO:0005829">
    <property type="term" value="C:cytosol"/>
    <property type="evidence" value="ECO:0007669"/>
    <property type="project" value="TreeGrafter"/>
</dbReference>
<dbReference type="Gene3D" id="3.40.50.300">
    <property type="entry name" value="P-loop containing nucleotide triphosphate hydrolases"/>
    <property type="match status" value="2"/>
</dbReference>
<dbReference type="Pfam" id="PF00270">
    <property type="entry name" value="DEAD"/>
    <property type="match status" value="1"/>
</dbReference>
<dbReference type="PROSITE" id="PS51194">
    <property type="entry name" value="HELICASE_CTER"/>
    <property type="match status" value="1"/>
</dbReference>
<keyword evidence="3" id="KW-0347">Helicase</keyword>
<dbReference type="GO" id="GO:0003724">
    <property type="term" value="F:RNA helicase activity"/>
    <property type="evidence" value="ECO:0007669"/>
    <property type="project" value="TreeGrafter"/>
</dbReference>
<dbReference type="InterPro" id="IPR014001">
    <property type="entry name" value="Helicase_ATP-bd"/>
</dbReference>
<dbReference type="PANTHER" id="PTHR47959">
    <property type="entry name" value="ATP-DEPENDENT RNA HELICASE RHLE-RELATED"/>
    <property type="match status" value="1"/>
</dbReference>
<dbReference type="GO" id="GO:0003676">
    <property type="term" value="F:nucleic acid binding"/>
    <property type="evidence" value="ECO:0007669"/>
    <property type="project" value="InterPro"/>
</dbReference>